<proteinExistence type="predicted"/>
<dbReference type="PATRIC" id="fig|69222.5.peg.1286"/>
<dbReference type="Proteomes" id="UP000019918">
    <property type="component" value="Unassembled WGS sequence"/>
</dbReference>
<comment type="caution">
    <text evidence="1">The sequence shown here is derived from an EMBL/GenBank/DDBJ whole genome shotgun (WGS) entry which is preliminary data.</text>
</comment>
<accession>A0A014NA83</accession>
<evidence type="ECO:0000313" key="1">
    <source>
        <dbReference type="EMBL" id="EXU76288.1"/>
    </source>
</evidence>
<protein>
    <submittedName>
        <fullName evidence="1">Uncharacterized protein</fullName>
    </submittedName>
</protein>
<gene>
    <name evidence="1" type="ORF">BG55_06235</name>
</gene>
<reference evidence="1 2" key="1">
    <citation type="submission" date="2014-02" db="EMBL/GenBank/DDBJ databases">
        <title>Draft genome of Erwinia mallotivora strain BT-MARDI, a papaya dieback pathogen.</title>
        <authorList>
            <person name="Redzuan R."/>
            <person name="Abu Bakar N."/>
            <person name="Badrun R."/>
            <person name="Mohd Raih M.F."/>
            <person name="Rozano L."/>
            <person name="Mat Amin N."/>
        </authorList>
    </citation>
    <scope>NUCLEOTIDE SEQUENCE [LARGE SCALE GENOMIC DNA]</scope>
    <source>
        <strain evidence="1 2">BT-MARDI</strain>
    </source>
</reference>
<sequence length="276" mass="31900">MEKLNAWFAAKGINESDLREVLIKSEQEDVILTGSLLAGYGDENSDVDVYKIIADEDYEQITGTADNERKFQQQRQRFTINYIDVKGVEFDVEIHPASKINRLIDEFAEVDVDSERGIIESFDGLRSFEIAQAIDLLNRLSIGHHLSGKSLISEKIKAISRPKLAKWMSARRFIHSHDFGKTFRRNLNKKEYLNAYIALTHRIDAAVDYVLFAEGTLFDRWKWRSKMVNGSNNEKMIKAYYEVHVCGNISKLHLMHLNEMTDALIESYKNSRNDFI</sequence>
<organism evidence="1 2">
    <name type="scientific">Erwinia mallotivora</name>
    <dbReference type="NCBI Taxonomy" id="69222"/>
    <lineage>
        <taxon>Bacteria</taxon>
        <taxon>Pseudomonadati</taxon>
        <taxon>Pseudomonadota</taxon>
        <taxon>Gammaproteobacteria</taxon>
        <taxon>Enterobacterales</taxon>
        <taxon>Erwiniaceae</taxon>
        <taxon>Erwinia</taxon>
    </lineage>
</organism>
<dbReference type="RefSeq" id="WP_034935435.1">
    <property type="nucleotide sequence ID" value="NZ_JFHN01000034.1"/>
</dbReference>
<evidence type="ECO:0000313" key="2">
    <source>
        <dbReference type="Proteomes" id="UP000019918"/>
    </source>
</evidence>
<keyword evidence="2" id="KW-1185">Reference proteome</keyword>
<name>A0A014NA83_9GAMM</name>
<dbReference type="EMBL" id="JFHN01000034">
    <property type="protein sequence ID" value="EXU76288.1"/>
    <property type="molecule type" value="Genomic_DNA"/>
</dbReference>
<dbReference type="STRING" id="69222.BG55_06235"/>
<dbReference type="AlphaFoldDB" id="A0A014NA83"/>